<organism evidence="2 3">
    <name type="scientific">Mycena sanguinolenta</name>
    <dbReference type="NCBI Taxonomy" id="230812"/>
    <lineage>
        <taxon>Eukaryota</taxon>
        <taxon>Fungi</taxon>
        <taxon>Dikarya</taxon>
        <taxon>Basidiomycota</taxon>
        <taxon>Agaricomycotina</taxon>
        <taxon>Agaricomycetes</taxon>
        <taxon>Agaricomycetidae</taxon>
        <taxon>Agaricales</taxon>
        <taxon>Marasmiineae</taxon>
        <taxon>Mycenaceae</taxon>
        <taxon>Mycena</taxon>
    </lineage>
</organism>
<keyword evidence="1" id="KW-0732">Signal</keyword>
<dbReference type="AlphaFoldDB" id="A0A8H7DHJ8"/>
<reference evidence="2" key="1">
    <citation type="submission" date="2020-05" db="EMBL/GenBank/DDBJ databases">
        <title>Mycena genomes resolve the evolution of fungal bioluminescence.</title>
        <authorList>
            <person name="Tsai I.J."/>
        </authorList>
    </citation>
    <scope>NUCLEOTIDE SEQUENCE</scope>
    <source>
        <strain evidence="2">160909Yilan</strain>
    </source>
</reference>
<dbReference type="Proteomes" id="UP000623467">
    <property type="component" value="Unassembled WGS sequence"/>
</dbReference>
<keyword evidence="3" id="KW-1185">Reference proteome</keyword>
<name>A0A8H7DHJ8_9AGAR</name>
<sequence>MFKLLWKISVVTVLFCGALANPGVPASPSAELERRDETSFFAAMTTLQNAATVFSQDFCCSGFTPNDTQLELIASHIKACSDAFDAALIQLASITPASVGAPLLTAADAATVNATLPSIQADILNNLNELQEGEAFFEFVNDNTFFRVMYCHWVGTLALENKSFLQFLGVSAPV</sequence>
<dbReference type="EMBL" id="JACAZH010000002">
    <property type="protein sequence ID" value="KAF7374590.1"/>
    <property type="molecule type" value="Genomic_DNA"/>
</dbReference>
<feature type="signal peptide" evidence="1">
    <location>
        <begin position="1"/>
        <end position="20"/>
    </location>
</feature>
<feature type="chain" id="PRO_5034347575" evidence="1">
    <location>
        <begin position="21"/>
        <end position="174"/>
    </location>
</feature>
<accession>A0A8H7DHJ8</accession>
<comment type="caution">
    <text evidence="2">The sequence shown here is derived from an EMBL/GenBank/DDBJ whole genome shotgun (WGS) entry which is preliminary data.</text>
</comment>
<protein>
    <submittedName>
        <fullName evidence="2">Uncharacterized protein</fullName>
    </submittedName>
</protein>
<evidence type="ECO:0000313" key="3">
    <source>
        <dbReference type="Proteomes" id="UP000623467"/>
    </source>
</evidence>
<evidence type="ECO:0000313" key="2">
    <source>
        <dbReference type="EMBL" id="KAF7374590.1"/>
    </source>
</evidence>
<gene>
    <name evidence="2" type="ORF">MSAN_00343600</name>
</gene>
<dbReference type="OrthoDB" id="3007111at2759"/>
<proteinExistence type="predicted"/>
<evidence type="ECO:0000256" key="1">
    <source>
        <dbReference type="SAM" id="SignalP"/>
    </source>
</evidence>